<dbReference type="InterPro" id="IPR007785">
    <property type="entry name" value="Anamorsin"/>
</dbReference>
<dbReference type="PANTHER" id="PTHR13273:SF14">
    <property type="entry name" value="ANAMORSIN"/>
    <property type="match status" value="1"/>
</dbReference>
<dbReference type="InterPro" id="IPR031838">
    <property type="entry name" value="Dre2_N"/>
</dbReference>
<feature type="binding site" evidence="10">
    <location>
        <position position="260"/>
    </location>
    <ligand>
        <name>[2Fe-2S] cluster</name>
        <dbReference type="ChEBI" id="CHEBI:190135"/>
    </ligand>
</feature>
<dbReference type="EMBL" id="AZHD01000011">
    <property type="protein sequence ID" value="OAA58994.1"/>
    <property type="molecule type" value="Genomic_DNA"/>
</dbReference>
<evidence type="ECO:0000313" key="14">
    <source>
        <dbReference type="EMBL" id="OAA58994.1"/>
    </source>
</evidence>
<feature type="short sequence motif" description="Cx2C motif 1" evidence="10">
    <location>
        <begin position="311"/>
        <end position="314"/>
    </location>
</feature>
<comment type="domain">
    <text evidence="10">The N-terminal domain has structural similarity with S-adenosyl-L-methionine-dependent methyltransferases, but does not bind S-adenosyl-L-methionine. It is required for correct assembly of the 2 Fe-S clusters.</text>
</comment>
<proteinExistence type="inferred from homology"/>
<feature type="binding site" evidence="10">
    <location>
        <position position="263"/>
    </location>
    <ligand>
        <name>[2Fe-2S] cluster</name>
        <dbReference type="ChEBI" id="CHEBI:190135"/>
    </ligand>
</feature>
<evidence type="ECO:0000313" key="15">
    <source>
        <dbReference type="Proteomes" id="UP000076874"/>
    </source>
</evidence>
<comment type="caution">
    <text evidence="10">Lacks conserved residue(s) required for the propagation of feature annotation.</text>
</comment>
<dbReference type="PANTHER" id="PTHR13273">
    <property type="entry name" value="ANAMORSIN"/>
    <property type="match status" value="1"/>
</dbReference>
<feature type="binding site" evidence="10">
    <location>
        <position position="325"/>
    </location>
    <ligand>
        <name>[4Fe-4S] cluster</name>
        <dbReference type="ChEBI" id="CHEBI:49883"/>
    </ligand>
</feature>
<feature type="region of interest" description="Disordered" evidence="11">
    <location>
        <begin position="232"/>
        <end position="257"/>
    </location>
</feature>
<feature type="binding site" evidence="10">
    <location>
        <position position="311"/>
    </location>
    <ligand>
        <name>[4Fe-4S] cluster</name>
        <dbReference type="ChEBI" id="CHEBI:49883"/>
    </ligand>
</feature>
<dbReference type="AlphaFoldDB" id="A0A167RW09"/>
<evidence type="ECO:0000256" key="9">
    <source>
        <dbReference type="ARBA" id="ARBA00023128"/>
    </source>
</evidence>
<feature type="binding site" evidence="10">
    <location>
        <position position="322"/>
    </location>
    <ligand>
        <name>[4Fe-4S] cluster</name>
        <dbReference type="ChEBI" id="CHEBI:49883"/>
    </ligand>
</feature>
<feature type="region of interest" description="Fe-S binding site B" evidence="10">
    <location>
        <begin position="311"/>
        <end position="325"/>
    </location>
</feature>
<feature type="region of interest" description="Fe-S binding site A" evidence="10">
    <location>
        <begin position="249"/>
        <end position="265"/>
    </location>
</feature>
<feature type="domain" description="Anamorsin C-terminal" evidence="12">
    <location>
        <begin position="244"/>
        <end position="341"/>
    </location>
</feature>
<dbReference type="Pfam" id="PF16803">
    <property type="entry name" value="DRE2_N"/>
    <property type="match status" value="1"/>
</dbReference>
<dbReference type="GO" id="GO:0016226">
    <property type="term" value="P:iron-sulfur cluster assembly"/>
    <property type="evidence" value="ECO:0007669"/>
    <property type="project" value="UniProtKB-UniRule"/>
</dbReference>
<comment type="domain">
    <text evidence="10">The C-terminal domain binds 2 Fe-S clusters but is otherwise mostly in an intrinsically disordered conformation.</text>
</comment>
<dbReference type="InterPro" id="IPR046408">
    <property type="entry name" value="CIAPIN1"/>
</dbReference>
<reference evidence="14 15" key="1">
    <citation type="journal article" date="2016" name="Genome Biol. Evol.">
        <title>Divergent and convergent evolution of fungal pathogenicity.</title>
        <authorList>
            <person name="Shang Y."/>
            <person name="Xiao G."/>
            <person name="Zheng P."/>
            <person name="Cen K."/>
            <person name="Zhan S."/>
            <person name="Wang C."/>
        </authorList>
    </citation>
    <scope>NUCLEOTIDE SEQUENCE [LARGE SCALE GENOMIC DNA]</scope>
    <source>
        <strain evidence="14 15">RCEF 264</strain>
    </source>
</reference>
<evidence type="ECO:0000256" key="8">
    <source>
        <dbReference type="ARBA" id="ARBA00023014"/>
    </source>
</evidence>
<comment type="subcellular location">
    <subcellularLocation>
        <location evidence="10">Cytoplasm</location>
    </subcellularLocation>
    <subcellularLocation>
        <location evidence="10">Mitochondrion intermembrane space</location>
    </subcellularLocation>
</comment>
<comment type="caution">
    <text evidence="14">The sequence shown here is derived from an EMBL/GenBank/DDBJ whole genome shotgun (WGS) entry which is preliminary data.</text>
</comment>
<evidence type="ECO:0000256" key="3">
    <source>
        <dbReference type="ARBA" id="ARBA00022485"/>
    </source>
</evidence>
<dbReference type="STRING" id="1081102.A0A167RW09"/>
<evidence type="ECO:0000259" key="12">
    <source>
        <dbReference type="Pfam" id="PF05093"/>
    </source>
</evidence>
<keyword evidence="15" id="KW-1185">Reference proteome</keyword>
<feature type="short sequence motif" description="Cx2C motif 2" evidence="10">
    <location>
        <begin position="322"/>
        <end position="325"/>
    </location>
</feature>
<feature type="binding site" evidence="10">
    <location>
        <position position="314"/>
    </location>
    <ligand>
        <name>[4Fe-4S] cluster</name>
        <dbReference type="ChEBI" id="CHEBI:49883"/>
    </ligand>
</feature>
<feature type="domain" description="Fe-S cluster assembly protein Dre2 N-terminal" evidence="13">
    <location>
        <begin position="48"/>
        <end position="177"/>
    </location>
</feature>
<dbReference type="GO" id="GO:0051537">
    <property type="term" value="F:2 iron, 2 sulfur cluster binding"/>
    <property type="evidence" value="ECO:0007669"/>
    <property type="project" value="UniProtKB-UniRule"/>
</dbReference>
<dbReference type="GO" id="GO:0005758">
    <property type="term" value="C:mitochondrial intermembrane space"/>
    <property type="evidence" value="ECO:0007669"/>
    <property type="project" value="UniProtKB-SubCell"/>
</dbReference>
<evidence type="ECO:0000256" key="6">
    <source>
        <dbReference type="ARBA" id="ARBA00022723"/>
    </source>
</evidence>
<evidence type="ECO:0000256" key="4">
    <source>
        <dbReference type="ARBA" id="ARBA00022490"/>
    </source>
</evidence>
<evidence type="ECO:0000256" key="7">
    <source>
        <dbReference type="ARBA" id="ARBA00023004"/>
    </source>
</evidence>
<keyword evidence="4 10" id="KW-0963">Cytoplasm</keyword>
<evidence type="ECO:0000256" key="2">
    <source>
        <dbReference type="ARBA" id="ARBA00008169"/>
    </source>
</evidence>
<feature type="binding site" evidence="10">
    <location>
        <position position="265"/>
    </location>
    <ligand>
        <name>[2Fe-2S] cluster</name>
        <dbReference type="ChEBI" id="CHEBI:190135"/>
    </ligand>
</feature>
<keyword evidence="3 10" id="KW-0004">4Fe-4S</keyword>
<keyword evidence="8 10" id="KW-0411">Iron-sulfur</keyword>
<keyword evidence="5 10" id="KW-0001">2Fe-2S</keyword>
<feature type="binding site" evidence="10">
    <location>
        <position position="249"/>
    </location>
    <ligand>
        <name>[2Fe-2S] cluster</name>
        <dbReference type="ChEBI" id="CHEBI:190135"/>
    </ligand>
</feature>
<dbReference type="Proteomes" id="UP000076874">
    <property type="component" value="Unassembled WGS sequence"/>
</dbReference>
<feature type="region of interest" description="Disordered" evidence="11">
    <location>
        <begin position="182"/>
        <end position="208"/>
    </location>
</feature>
<dbReference type="Pfam" id="PF05093">
    <property type="entry name" value="CIAPIN1"/>
    <property type="match status" value="1"/>
</dbReference>
<accession>A0A167RW09</accession>
<name>A0A167RW09_9HYPO</name>
<feature type="compositionally biased region" description="Low complexity" evidence="11">
    <location>
        <begin position="183"/>
        <end position="207"/>
    </location>
</feature>
<comment type="similarity">
    <text evidence="2 10">Belongs to the anamorsin family.</text>
</comment>
<dbReference type="GO" id="GO:0046872">
    <property type="term" value="F:metal ion binding"/>
    <property type="evidence" value="ECO:0007669"/>
    <property type="project" value="UniProtKB-KW"/>
</dbReference>
<sequence length="348" mass="36983">MPAIPFVSIDANDDSVDFGRFAAAPANMTTTTTTTTATATTTAKNGPRTLLLAPPSFAAHEEKLRALYTTYDRATSDLQMLDRLAAGFVSLRPAAYDVVLVLTDVDGAQRAEALQLLSRPVYATLVPAMAVGAQLRFQDGGRLTEAGAAREAILAGLVEADGVFAKPADEEAVVPLRLKKKTNGAAASTNGTTNGTSNGTANGVTNAQGKRPAVVLDLGEYSDGDELVDEDSLLSEEERNRPPQTPPECVVDGQKRRKPCKDCTCGLSERLMDEDRERRKQADKDLSAVFKFSADDLNELDFTVPGKTGSCNSCSLGDAFRCSTCPYIGLPAFEPGEEVKILSGLVQI</sequence>
<evidence type="ECO:0000259" key="13">
    <source>
        <dbReference type="Pfam" id="PF16803"/>
    </source>
</evidence>
<protein>
    <submittedName>
        <fullName evidence="14">Anamorsin family protein</fullName>
    </submittedName>
</protein>
<dbReference type="GO" id="GO:0009055">
    <property type="term" value="F:electron transfer activity"/>
    <property type="evidence" value="ECO:0007669"/>
    <property type="project" value="UniProtKB-UniRule"/>
</dbReference>
<evidence type="ECO:0000256" key="1">
    <source>
        <dbReference type="ARBA" id="ARBA00001966"/>
    </source>
</evidence>
<evidence type="ECO:0000256" key="10">
    <source>
        <dbReference type="HAMAP-Rule" id="MF_03115"/>
    </source>
</evidence>
<evidence type="ECO:0000256" key="11">
    <source>
        <dbReference type="SAM" id="MobiDB-lite"/>
    </source>
</evidence>
<keyword evidence="7 10" id="KW-0408">Iron</keyword>
<evidence type="ECO:0000256" key="5">
    <source>
        <dbReference type="ARBA" id="ARBA00022714"/>
    </source>
</evidence>
<dbReference type="OrthoDB" id="311633at2759"/>
<dbReference type="GO" id="GO:0051539">
    <property type="term" value="F:4 iron, 4 sulfur cluster binding"/>
    <property type="evidence" value="ECO:0007669"/>
    <property type="project" value="UniProtKB-KW"/>
</dbReference>
<comment type="cofactor">
    <cofactor evidence="1 10">
        <name>[4Fe-4S] cluster</name>
        <dbReference type="ChEBI" id="CHEBI:49883"/>
    </cofactor>
</comment>
<dbReference type="HAMAP" id="MF_03115">
    <property type="entry name" value="Anamorsin"/>
    <property type="match status" value="1"/>
</dbReference>
<organism evidence="14 15">
    <name type="scientific">Niveomyces insectorum RCEF 264</name>
    <dbReference type="NCBI Taxonomy" id="1081102"/>
    <lineage>
        <taxon>Eukaryota</taxon>
        <taxon>Fungi</taxon>
        <taxon>Dikarya</taxon>
        <taxon>Ascomycota</taxon>
        <taxon>Pezizomycotina</taxon>
        <taxon>Sordariomycetes</taxon>
        <taxon>Hypocreomycetidae</taxon>
        <taxon>Hypocreales</taxon>
        <taxon>Cordycipitaceae</taxon>
        <taxon>Niveomyces</taxon>
    </lineage>
</organism>
<gene>
    <name evidence="14" type="ORF">SPI_06196</name>
</gene>
<keyword evidence="9 10" id="KW-0496">Mitochondrion</keyword>
<keyword evidence="6 10" id="KW-0479">Metal-binding</keyword>
<comment type="domain">
    <text evidence="10">The twin Cx2C motifs are involved in the recognition by the mitochondrial MIA40-ERV1 disulfide relay system. The formation of 2 disulfide bonds in the Cx2C motifs through dithiol/disulfide exchange reactions effectively traps the protein in the mitochondrial intermembrane space.</text>
</comment>
<comment type="cofactor">
    <cofactor evidence="10">
        <name>[2Fe-2S] cluster</name>
        <dbReference type="ChEBI" id="CHEBI:190135"/>
    </cofactor>
</comment>